<dbReference type="Proteomes" id="UP000054558">
    <property type="component" value="Unassembled WGS sequence"/>
</dbReference>
<feature type="compositionally biased region" description="Low complexity" evidence="1">
    <location>
        <begin position="172"/>
        <end position="206"/>
    </location>
</feature>
<organism evidence="2 3">
    <name type="scientific">Klebsormidium nitens</name>
    <name type="common">Green alga</name>
    <name type="synonym">Ulothrix nitens</name>
    <dbReference type="NCBI Taxonomy" id="105231"/>
    <lineage>
        <taxon>Eukaryota</taxon>
        <taxon>Viridiplantae</taxon>
        <taxon>Streptophyta</taxon>
        <taxon>Klebsormidiophyceae</taxon>
        <taxon>Klebsormidiales</taxon>
        <taxon>Klebsormidiaceae</taxon>
        <taxon>Klebsormidium</taxon>
    </lineage>
</organism>
<name>A0A1Y1HY20_KLENI</name>
<protein>
    <submittedName>
        <fullName evidence="2">Uncharacterized protein</fullName>
    </submittedName>
</protein>
<feature type="compositionally biased region" description="Low complexity" evidence="1">
    <location>
        <begin position="52"/>
        <end position="75"/>
    </location>
</feature>
<feature type="compositionally biased region" description="Low complexity" evidence="1">
    <location>
        <begin position="91"/>
        <end position="110"/>
    </location>
</feature>
<dbReference type="EMBL" id="DF237029">
    <property type="protein sequence ID" value="GAQ81426.1"/>
    <property type="molecule type" value="Genomic_DNA"/>
</dbReference>
<evidence type="ECO:0000313" key="2">
    <source>
        <dbReference type="EMBL" id="GAQ81426.1"/>
    </source>
</evidence>
<feature type="region of interest" description="Disordered" evidence="1">
    <location>
        <begin position="172"/>
        <end position="275"/>
    </location>
</feature>
<dbReference type="AlphaFoldDB" id="A0A1Y1HY20"/>
<accession>A0A1Y1HY20</accession>
<proteinExistence type="predicted"/>
<gene>
    <name evidence="2" type="ORF">KFL_000800050</name>
</gene>
<keyword evidence="3" id="KW-1185">Reference proteome</keyword>
<feature type="region of interest" description="Disordered" evidence="1">
    <location>
        <begin position="40"/>
        <end position="75"/>
    </location>
</feature>
<feature type="region of interest" description="Disordered" evidence="1">
    <location>
        <begin position="91"/>
        <end position="112"/>
    </location>
</feature>
<evidence type="ECO:0000313" key="3">
    <source>
        <dbReference type="Proteomes" id="UP000054558"/>
    </source>
</evidence>
<sequence>MNLGALGGQLKKLGVTDDQVKKAEGLLGSNAALLGKAESALGGKKPAEETSAPAPGAGAVPPAAPALQTVPGPVDPPAAATATVAAAAVAGEAPKPATAAPVAPGLAADGPKNDAIHKFAAQAGISSSIVDQGLAALGKIPEPQLKAAAAKLGVSESIVNQGLGALGIHQKTAASTPVPATSTPASTPAAPTAGAAPPATVPTAAGLEQTHPVADSGVTAALPTPDSTGLPTVAPGGKTGPASSDVGPPPAAKPPADKTADSIAAKLPGGLGDSAAVKGAIGKGLSMFGK</sequence>
<evidence type="ECO:0000256" key="1">
    <source>
        <dbReference type="SAM" id="MobiDB-lite"/>
    </source>
</evidence>
<dbReference type="OMA" id="WIAGRGH"/>
<reference evidence="2 3" key="1">
    <citation type="journal article" date="2014" name="Nat. Commun.">
        <title>Klebsormidium flaccidum genome reveals primary factors for plant terrestrial adaptation.</title>
        <authorList>
            <person name="Hori K."/>
            <person name="Maruyama F."/>
            <person name="Fujisawa T."/>
            <person name="Togashi T."/>
            <person name="Yamamoto N."/>
            <person name="Seo M."/>
            <person name="Sato S."/>
            <person name="Yamada T."/>
            <person name="Mori H."/>
            <person name="Tajima N."/>
            <person name="Moriyama T."/>
            <person name="Ikeuchi M."/>
            <person name="Watanabe M."/>
            <person name="Wada H."/>
            <person name="Kobayashi K."/>
            <person name="Saito M."/>
            <person name="Masuda T."/>
            <person name="Sasaki-Sekimoto Y."/>
            <person name="Mashiguchi K."/>
            <person name="Awai K."/>
            <person name="Shimojima M."/>
            <person name="Masuda S."/>
            <person name="Iwai M."/>
            <person name="Nobusawa T."/>
            <person name="Narise T."/>
            <person name="Kondo S."/>
            <person name="Saito H."/>
            <person name="Sato R."/>
            <person name="Murakawa M."/>
            <person name="Ihara Y."/>
            <person name="Oshima-Yamada Y."/>
            <person name="Ohtaka K."/>
            <person name="Satoh M."/>
            <person name="Sonobe K."/>
            <person name="Ishii M."/>
            <person name="Ohtani R."/>
            <person name="Kanamori-Sato M."/>
            <person name="Honoki R."/>
            <person name="Miyazaki D."/>
            <person name="Mochizuki H."/>
            <person name="Umetsu J."/>
            <person name="Higashi K."/>
            <person name="Shibata D."/>
            <person name="Kamiya Y."/>
            <person name="Sato N."/>
            <person name="Nakamura Y."/>
            <person name="Tabata S."/>
            <person name="Ida S."/>
            <person name="Kurokawa K."/>
            <person name="Ohta H."/>
        </authorList>
    </citation>
    <scope>NUCLEOTIDE SEQUENCE [LARGE SCALE GENOMIC DNA]</scope>
    <source>
        <strain evidence="2 3">NIES-2285</strain>
    </source>
</reference>